<dbReference type="PANTHER" id="PTHR11662:SF399">
    <property type="entry name" value="FI19708P1-RELATED"/>
    <property type="match status" value="1"/>
</dbReference>
<accession>A0A4Y2SL43</accession>
<dbReference type="SUPFAM" id="SSF103473">
    <property type="entry name" value="MFS general substrate transporter"/>
    <property type="match status" value="1"/>
</dbReference>
<feature type="domain" description="Major facilitator superfamily (MFS) profile" evidence="9">
    <location>
        <begin position="23"/>
        <end position="453"/>
    </location>
</feature>
<sequence length="453" mass="49176">MDLADSGQNKTSRRCFLGLRHAIALVGFLSCFLQNANRLVLGVGIVAMVKHRQTAESSNWNESEISCPMPSDPSKRVVGSNFQGEFDWSTELQGYLLGIGSLSNLFTLIPAGRLADVVGSKPLLVFSNGVMGVLTLISPFAARWHIYALMTVHFLKGASQGLSTPAMYKMTSNWIPRNERGTLSTLVVCGYAAGAAVGGIVTGWLCDIPGFGWPSAFYIWGFISVMLSAIFHFTYYEHPENHPWITDEELNYIRDGLDTKVSEKNGVTSCLPLLMKSVGGVFESIISYWISKKNLIGLNKLRKITTIFGAFGFSLCMVGILLAGCDAIFNILCFSLSLFSSGVALSGVMISGVDMAPAFAGSLMGVASTIAGSSVVLIPVITGLVTTHETLSEWRIVFWINLGIVGSSGLVYALFGSADIQSWNYPEIEHSGEVERKQEVKNTNQEVEMNEKL</sequence>
<dbReference type="FunFam" id="1.20.1250.20:FF:000003">
    <property type="entry name" value="Solute carrier family 17 member 3"/>
    <property type="match status" value="1"/>
</dbReference>
<dbReference type="Pfam" id="PF07690">
    <property type="entry name" value="MFS_1"/>
    <property type="match status" value="1"/>
</dbReference>
<keyword evidence="11" id="KW-1185">Reference proteome</keyword>
<keyword evidence="6 8" id="KW-0472">Membrane</keyword>
<dbReference type="PROSITE" id="PS50850">
    <property type="entry name" value="MFS"/>
    <property type="match status" value="1"/>
</dbReference>
<feature type="transmembrane region" description="Helical" evidence="8">
    <location>
        <begin position="183"/>
        <end position="205"/>
    </location>
</feature>
<feature type="transmembrane region" description="Helical" evidence="8">
    <location>
        <begin position="328"/>
        <end position="350"/>
    </location>
</feature>
<dbReference type="InterPro" id="IPR011701">
    <property type="entry name" value="MFS"/>
</dbReference>
<evidence type="ECO:0000256" key="6">
    <source>
        <dbReference type="ARBA" id="ARBA00023136"/>
    </source>
</evidence>
<dbReference type="GO" id="GO:0015293">
    <property type="term" value="F:symporter activity"/>
    <property type="evidence" value="ECO:0007669"/>
    <property type="project" value="UniProtKB-KW"/>
</dbReference>
<dbReference type="GO" id="GO:0016020">
    <property type="term" value="C:membrane"/>
    <property type="evidence" value="ECO:0007669"/>
    <property type="project" value="UniProtKB-SubCell"/>
</dbReference>
<dbReference type="OrthoDB" id="2985014at2759"/>
<dbReference type="AlphaFoldDB" id="A0A4Y2SL43"/>
<evidence type="ECO:0000256" key="7">
    <source>
        <dbReference type="SAM" id="MobiDB-lite"/>
    </source>
</evidence>
<feature type="region of interest" description="Disordered" evidence="7">
    <location>
        <begin position="434"/>
        <end position="453"/>
    </location>
</feature>
<dbReference type="InterPro" id="IPR036259">
    <property type="entry name" value="MFS_trans_sf"/>
</dbReference>
<dbReference type="PANTHER" id="PTHR11662">
    <property type="entry name" value="SOLUTE CARRIER FAMILY 17"/>
    <property type="match status" value="1"/>
</dbReference>
<dbReference type="Proteomes" id="UP000499080">
    <property type="component" value="Unassembled WGS sequence"/>
</dbReference>
<feature type="transmembrane region" description="Helical" evidence="8">
    <location>
        <begin position="362"/>
        <end position="384"/>
    </location>
</feature>
<comment type="subcellular location">
    <subcellularLocation>
        <location evidence="1">Membrane</location>
        <topology evidence="1">Multi-pass membrane protein</topology>
    </subcellularLocation>
</comment>
<evidence type="ECO:0000313" key="10">
    <source>
        <dbReference type="EMBL" id="GBN87875.1"/>
    </source>
</evidence>
<proteinExistence type="predicted"/>
<comment type="caution">
    <text evidence="10">The sequence shown here is derived from an EMBL/GenBank/DDBJ whole genome shotgun (WGS) entry which is preliminary data.</text>
</comment>
<evidence type="ECO:0000256" key="2">
    <source>
        <dbReference type="ARBA" id="ARBA00022448"/>
    </source>
</evidence>
<feature type="transmembrane region" description="Helical" evidence="8">
    <location>
        <begin position="396"/>
        <end position="415"/>
    </location>
</feature>
<evidence type="ECO:0000259" key="9">
    <source>
        <dbReference type="PROSITE" id="PS50850"/>
    </source>
</evidence>
<keyword evidence="4" id="KW-0769">Symport</keyword>
<feature type="transmembrane region" description="Helical" evidence="8">
    <location>
        <begin position="123"/>
        <end position="146"/>
    </location>
</feature>
<evidence type="ECO:0000256" key="1">
    <source>
        <dbReference type="ARBA" id="ARBA00004141"/>
    </source>
</evidence>
<evidence type="ECO:0000256" key="8">
    <source>
        <dbReference type="SAM" id="Phobius"/>
    </source>
</evidence>
<dbReference type="InterPro" id="IPR020846">
    <property type="entry name" value="MFS_dom"/>
</dbReference>
<keyword evidence="2" id="KW-0813">Transport</keyword>
<feature type="transmembrane region" description="Helical" evidence="8">
    <location>
        <begin position="217"/>
        <end position="236"/>
    </location>
</feature>
<reference evidence="10 11" key="1">
    <citation type="journal article" date="2019" name="Sci. Rep.">
        <title>Orb-weaving spider Araneus ventricosus genome elucidates the spidroin gene catalogue.</title>
        <authorList>
            <person name="Kono N."/>
            <person name="Nakamura H."/>
            <person name="Ohtoshi R."/>
            <person name="Moran D.A.P."/>
            <person name="Shinohara A."/>
            <person name="Yoshida Y."/>
            <person name="Fujiwara M."/>
            <person name="Mori M."/>
            <person name="Tomita M."/>
            <person name="Arakawa K."/>
        </authorList>
    </citation>
    <scope>NUCLEOTIDE SEQUENCE [LARGE SCALE GENOMIC DNA]</scope>
</reference>
<keyword evidence="3 8" id="KW-0812">Transmembrane</keyword>
<gene>
    <name evidence="10" type="primary">Picot_51</name>
    <name evidence="10" type="ORF">AVEN_262379_1</name>
</gene>
<keyword evidence="5 8" id="KW-1133">Transmembrane helix</keyword>
<evidence type="ECO:0000256" key="3">
    <source>
        <dbReference type="ARBA" id="ARBA00022692"/>
    </source>
</evidence>
<protein>
    <submittedName>
        <fullName evidence="10">Inorganic phosphate cotransporter</fullName>
    </submittedName>
</protein>
<organism evidence="10 11">
    <name type="scientific">Araneus ventricosus</name>
    <name type="common">Orbweaver spider</name>
    <name type="synonym">Epeira ventricosa</name>
    <dbReference type="NCBI Taxonomy" id="182803"/>
    <lineage>
        <taxon>Eukaryota</taxon>
        <taxon>Metazoa</taxon>
        <taxon>Ecdysozoa</taxon>
        <taxon>Arthropoda</taxon>
        <taxon>Chelicerata</taxon>
        <taxon>Arachnida</taxon>
        <taxon>Araneae</taxon>
        <taxon>Araneomorphae</taxon>
        <taxon>Entelegynae</taxon>
        <taxon>Araneoidea</taxon>
        <taxon>Araneidae</taxon>
        <taxon>Araneus</taxon>
    </lineage>
</organism>
<dbReference type="Gene3D" id="1.20.1250.20">
    <property type="entry name" value="MFS general substrate transporter like domains"/>
    <property type="match status" value="2"/>
</dbReference>
<name>A0A4Y2SL43_ARAVE</name>
<dbReference type="InterPro" id="IPR050382">
    <property type="entry name" value="MFS_Na/Anion_cotransporter"/>
</dbReference>
<evidence type="ECO:0000313" key="11">
    <source>
        <dbReference type="Proteomes" id="UP000499080"/>
    </source>
</evidence>
<evidence type="ECO:0000256" key="5">
    <source>
        <dbReference type="ARBA" id="ARBA00022989"/>
    </source>
</evidence>
<dbReference type="EMBL" id="BGPR01022015">
    <property type="protein sequence ID" value="GBN87875.1"/>
    <property type="molecule type" value="Genomic_DNA"/>
</dbReference>
<dbReference type="GO" id="GO:0006820">
    <property type="term" value="P:monoatomic anion transport"/>
    <property type="evidence" value="ECO:0007669"/>
    <property type="project" value="TreeGrafter"/>
</dbReference>
<evidence type="ECO:0000256" key="4">
    <source>
        <dbReference type="ARBA" id="ARBA00022847"/>
    </source>
</evidence>
<feature type="transmembrane region" description="Helical" evidence="8">
    <location>
        <begin position="303"/>
        <end position="322"/>
    </location>
</feature>